<dbReference type="InterPro" id="IPR011032">
    <property type="entry name" value="GroES-like_sf"/>
</dbReference>
<name>A0A1H9CUA0_9HYPH</name>
<dbReference type="SMART" id="SM00829">
    <property type="entry name" value="PKS_ER"/>
    <property type="match status" value="1"/>
</dbReference>
<dbReference type="GO" id="GO:0043957">
    <property type="term" value="F:acryloyl-CoA reductase (NADPH) activity"/>
    <property type="evidence" value="ECO:0007669"/>
    <property type="project" value="TreeGrafter"/>
</dbReference>
<evidence type="ECO:0000313" key="3">
    <source>
        <dbReference type="Proteomes" id="UP000199647"/>
    </source>
</evidence>
<dbReference type="Pfam" id="PF08240">
    <property type="entry name" value="ADH_N"/>
    <property type="match status" value="1"/>
</dbReference>
<dbReference type="SUPFAM" id="SSF50129">
    <property type="entry name" value="GroES-like"/>
    <property type="match status" value="1"/>
</dbReference>
<accession>A0A1H9CUA0</accession>
<gene>
    <name evidence="2" type="ORF">SAMN05216548_102254</name>
</gene>
<protein>
    <submittedName>
        <fullName evidence="2">Acrylyl-CoA reductase (NADPH)</fullName>
    </submittedName>
</protein>
<evidence type="ECO:0000259" key="1">
    <source>
        <dbReference type="SMART" id="SM00829"/>
    </source>
</evidence>
<dbReference type="STRING" id="1855383.SAMN05216548_102254"/>
<dbReference type="OrthoDB" id="9782155at2"/>
<dbReference type="CDD" id="cd08288">
    <property type="entry name" value="MDR_yhdh"/>
    <property type="match status" value="1"/>
</dbReference>
<dbReference type="Pfam" id="PF00107">
    <property type="entry name" value="ADH_zinc_N"/>
    <property type="match status" value="1"/>
</dbReference>
<organism evidence="2 3">
    <name type="scientific">Faunimonas pinastri</name>
    <dbReference type="NCBI Taxonomy" id="1855383"/>
    <lineage>
        <taxon>Bacteria</taxon>
        <taxon>Pseudomonadati</taxon>
        <taxon>Pseudomonadota</taxon>
        <taxon>Alphaproteobacteria</taxon>
        <taxon>Hyphomicrobiales</taxon>
        <taxon>Afifellaceae</taxon>
        <taxon>Faunimonas</taxon>
    </lineage>
</organism>
<dbReference type="InterPro" id="IPR051397">
    <property type="entry name" value="Zn-ADH-like_protein"/>
</dbReference>
<sequence>MPKALLFKSKDDGHWSDLPEGDFPDEPVTLRVSHSALNYKDALALTGRSPILRKFPVVPGVDMVGTVLSDRSGTFLPGEKVIATGWSIGEVHWGAFAEIARLKPEWLVRLPEGLSEVEAMATGTAGFTAMLAVQALEAFGIRPGEGPVLVTGATGGVGGHAVALLAKAGFEVVAATGRPAEGDYLRDLGASAILDRAELEGDPRPLGKERWRAAIDVAGGKILANVVSMLQRRGAVAVTGLAQSMDLPASVAPLILRGVSLLGIDSVMSPQVERFRAWERLARDLDREHLAAMMHLHPFEDVQDLASPLLDQQLKGRVVLHW</sequence>
<feature type="domain" description="Enoyl reductase (ER)" evidence="1">
    <location>
        <begin position="8"/>
        <end position="320"/>
    </location>
</feature>
<evidence type="ECO:0000313" key="2">
    <source>
        <dbReference type="EMBL" id="SEQ04792.1"/>
    </source>
</evidence>
<reference evidence="2 3" key="1">
    <citation type="submission" date="2016-10" db="EMBL/GenBank/DDBJ databases">
        <authorList>
            <person name="de Groot N.N."/>
        </authorList>
    </citation>
    <scope>NUCLEOTIDE SEQUENCE [LARGE SCALE GENOMIC DNA]</scope>
    <source>
        <strain evidence="2 3">A52C2</strain>
    </source>
</reference>
<dbReference type="Gene3D" id="3.40.50.720">
    <property type="entry name" value="NAD(P)-binding Rossmann-like Domain"/>
    <property type="match status" value="1"/>
</dbReference>
<dbReference type="InterPro" id="IPR013149">
    <property type="entry name" value="ADH-like_C"/>
</dbReference>
<dbReference type="InterPro" id="IPR020843">
    <property type="entry name" value="ER"/>
</dbReference>
<dbReference type="PANTHER" id="PTHR43677:SF1">
    <property type="entry name" value="ACRYLYL-COA REDUCTASE ACUI-RELATED"/>
    <property type="match status" value="1"/>
</dbReference>
<dbReference type="SUPFAM" id="SSF51735">
    <property type="entry name" value="NAD(P)-binding Rossmann-fold domains"/>
    <property type="match status" value="1"/>
</dbReference>
<dbReference type="EMBL" id="FOFG01000002">
    <property type="protein sequence ID" value="SEQ04792.1"/>
    <property type="molecule type" value="Genomic_DNA"/>
</dbReference>
<proteinExistence type="predicted"/>
<dbReference type="PANTHER" id="PTHR43677">
    <property type="entry name" value="SHORT-CHAIN DEHYDROGENASE/REDUCTASE"/>
    <property type="match status" value="1"/>
</dbReference>
<dbReference type="InterPro" id="IPR013154">
    <property type="entry name" value="ADH-like_N"/>
</dbReference>
<dbReference type="Gene3D" id="3.90.180.10">
    <property type="entry name" value="Medium-chain alcohol dehydrogenases, catalytic domain"/>
    <property type="match status" value="1"/>
</dbReference>
<dbReference type="InterPro" id="IPR014188">
    <property type="entry name" value="Acrylyl-CoA_reductase_AcuI"/>
</dbReference>
<dbReference type="InterPro" id="IPR036291">
    <property type="entry name" value="NAD(P)-bd_dom_sf"/>
</dbReference>
<keyword evidence="3" id="KW-1185">Reference proteome</keyword>
<dbReference type="RefSeq" id="WP_092495415.1">
    <property type="nucleotide sequence ID" value="NZ_FOFG01000002.1"/>
</dbReference>
<dbReference type="NCBIfam" id="TIGR02823">
    <property type="entry name" value="oxido_YhdH"/>
    <property type="match status" value="1"/>
</dbReference>
<dbReference type="Proteomes" id="UP000199647">
    <property type="component" value="Unassembled WGS sequence"/>
</dbReference>
<dbReference type="AlphaFoldDB" id="A0A1H9CUA0"/>